<evidence type="ECO:0000256" key="4">
    <source>
        <dbReference type="ARBA" id="ARBA00022801"/>
    </source>
</evidence>
<organism evidence="15 16">
    <name type="scientific">Grus japonensis</name>
    <name type="common">Japanese crane</name>
    <name type="synonym">Red-crowned crane</name>
    <dbReference type="NCBI Taxonomy" id="30415"/>
    <lineage>
        <taxon>Eukaryota</taxon>
        <taxon>Metazoa</taxon>
        <taxon>Chordata</taxon>
        <taxon>Craniata</taxon>
        <taxon>Vertebrata</taxon>
        <taxon>Euteleostomi</taxon>
        <taxon>Archelosauria</taxon>
        <taxon>Archosauria</taxon>
        <taxon>Dinosauria</taxon>
        <taxon>Saurischia</taxon>
        <taxon>Theropoda</taxon>
        <taxon>Coelurosauria</taxon>
        <taxon>Aves</taxon>
        <taxon>Neognathae</taxon>
        <taxon>Neoaves</taxon>
        <taxon>Gruiformes</taxon>
        <taxon>Gruidae</taxon>
        <taxon>Grus</taxon>
    </lineage>
</organism>
<dbReference type="InterPro" id="IPR027417">
    <property type="entry name" value="P-loop_NTPase"/>
</dbReference>
<accession>A0ABC9X1J1</accession>
<feature type="compositionally biased region" description="Basic and acidic residues" evidence="11">
    <location>
        <begin position="227"/>
        <end position="237"/>
    </location>
</feature>
<evidence type="ECO:0000256" key="6">
    <source>
        <dbReference type="ARBA" id="ARBA00023242"/>
    </source>
</evidence>
<evidence type="ECO:0000259" key="12">
    <source>
        <dbReference type="PROSITE" id="PS51192"/>
    </source>
</evidence>
<dbReference type="InterPro" id="IPR049730">
    <property type="entry name" value="SNF2/RAD54-like_C"/>
</dbReference>
<dbReference type="InterPro" id="IPR000330">
    <property type="entry name" value="SNF2_N"/>
</dbReference>
<dbReference type="Pfam" id="PF00176">
    <property type="entry name" value="SNF2-rel_dom"/>
    <property type="match status" value="1"/>
</dbReference>
<dbReference type="PROSITE" id="PS51194">
    <property type="entry name" value="HELICASE_CTER"/>
    <property type="match status" value="1"/>
</dbReference>
<feature type="domain" description="Helicase C-terminal" evidence="13">
    <location>
        <begin position="947"/>
        <end position="1104"/>
    </location>
</feature>
<keyword evidence="16" id="KW-1185">Reference proteome</keyword>
<comment type="caution">
    <text evidence="15">The sequence shown here is derived from an EMBL/GenBank/DDBJ whole genome shotgun (WGS) entry which is preliminary data.</text>
</comment>
<feature type="domain" description="Helicase ATP-binding" evidence="12">
    <location>
        <begin position="680"/>
        <end position="835"/>
    </location>
</feature>
<evidence type="ECO:0000256" key="9">
    <source>
        <dbReference type="ARBA" id="ARBA00048778"/>
    </source>
</evidence>
<dbReference type="FunFam" id="3.40.50.300:FF:001036">
    <property type="entry name" value="SWI/SNF related, matrix associated, actin dependent regulator of chromatin, subfamily a like 1"/>
    <property type="match status" value="1"/>
</dbReference>
<evidence type="ECO:0000256" key="3">
    <source>
        <dbReference type="ARBA" id="ARBA00022737"/>
    </source>
</evidence>
<comment type="similarity">
    <text evidence="10">Belongs to the SNF2/RAD54 helicase family. SMARCAL1 subfamily.</text>
</comment>
<dbReference type="Pfam" id="PF07443">
    <property type="entry name" value="HARP"/>
    <property type="match status" value="2"/>
</dbReference>
<feature type="region of interest" description="Disordered" evidence="11">
    <location>
        <begin position="227"/>
        <end position="263"/>
    </location>
</feature>
<proteinExistence type="inferred from homology"/>
<feature type="region of interest" description="Disordered" evidence="11">
    <location>
        <begin position="301"/>
        <end position="331"/>
    </location>
</feature>
<feature type="compositionally biased region" description="Polar residues" evidence="11">
    <location>
        <begin position="246"/>
        <end position="263"/>
    </location>
</feature>
<dbReference type="CDD" id="cd18793">
    <property type="entry name" value="SF2_C_SNF"/>
    <property type="match status" value="1"/>
</dbReference>
<evidence type="ECO:0000256" key="7">
    <source>
        <dbReference type="ARBA" id="ARBA00029621"/>
    </source>
</evidence>
<evidence type="ECO:0000256" key="8">
    <source>
        <dbReference type="ARBA" id="ARBA00031896"/>
    </source>
</evidence>
<dbReference type="InterPro" id="IPR014001">
    <property type="entry name" value="Helicase_ATP-bd"/>
</dbReference>
<dbReference type="EMBL" id="BAAFJT010000006">
    <property type="protein sequence ID" value="GAB0191446.1"/>
    <property type="molecule type" value="Genomic_DNA"/>
</dbReference>
<feature type="region of interest" description="Disordered" evidence="11">
    <location>
        <begin position="402"/>
        <end position="444"/>
    </location>
</feature>
<dbReference type="GO" id="GO:0005634">
    <property type="term" value="C:nucleus"/>
    <property type="evidence" value="ECO:0007669"/>
    <property type="project" value="UniProtKB-SubCell"/>
</dbReference>
<evidence type="ECO:0000256" key="11">
    <source>
        <dbReference type="SAM" id="MobiDB-lite"/>
    </source>
</evidence>
<feature type="domain" description="HARP" evidence="14">
    <location>
        <begin position="564"/>
        <end position="635"/>
    </location>
</feature>
<comment type="subcellular location">
    <subcellularLocation>
        <location evidence="1">Nucleus</location>
    </subcellularLocation>
</comment>
<keyword evidence="5" id="KW-0175">Coiled coil</keyword>
<dbReference type="PROSITE" id="PS51192">
    <property type="entry name" value="HELICASE_ATP_BIND_1"/>
    <property type="match status" value="1"/>
</dbReference>
<feature type="compositionally biased region" description="Polar residues" evidence="11">
    <location>
        <begin position="319"/>
        <end position="331"/>
    </location>
</feature>
<keyword evidence="4" id="KW-0378">Hydrolase</keyword>
<evidence type="ECO:0000256" key="5">
    <source>
        <dbReference type="ARBA" id="ARBA00023054"/>
    </source>
</evidence>
<dbReference type="PANTHER" id="PTHR45766:SF6">
    <property type="entry name" value="SWI_SNF-RELATED MATRIX-ASSOCIATED ACTIN-DEPENDENT REGULATOR OF CHROMATIN SUBFAMILY A-LIKE PROTEIN 1"/>
    <property type="match status" value="1"/>
</dbReference>
<protein>
    <recommendedName>
        <fullName evidence="2">SWI/SNF-related matrix-associated actin-dependent regulator of chromatin subfamily A-like protein 1</fullName>
    </recommendedName>
    <alternativeName>
        <fullName evidence="8">HepA-related protein</fullName>
    </alternativeName>
    <alternativeName>
        <fullName evidence="7">Sucrose nonfermenting protein 2-like 1</fullName>
    </alternativeName>
</protein>
<feature type="domain" description="HARP" evidence="14">
    <location>
        <begin position="460"/>
        <end position="531"/>
    </location>
</feature>
<reference evidence="15 16" key="1">
    <citation type="submission" date="2024-06" db="EMBL/GenBank/DDBJ databases">
        <title>The draft genome of Grus japonensis, version 3.</title>
        <authorList>
            <person name="Nabeshima K."/>
            <person name="Suzuki S."/>
            <person name="Onuma M."/>
        </authorList>
    </citation>
    <scope>NUCLEOTIDE SEQUENCE [LARGE SCALE GENOMIC DNA]</scope>
    <source>
        <strain evidence="15 16">451A</strain>
    </source>
</reference>
<feature type="compositionally biased region" description="Polar residues" evidence="11">
    <location>
        <begin position="433"/>
        <end position="444"/>
    </location>
</feature>
<evidence type="ECO:0000256" key="10">
    <source>
        <dbReference type="PROSITE-ProRule" id="PRU00800"/>
    </source>
</evidence>
<evidence type="ECO:0000313" key="15">
    <source>
        <dbReference type="EMBL" id="GAB0191446.1"/>
    </source>
</evidence>
<dbReference type="SUPFAM" id="SSF52540">
    <property type="entry name" value="P-loop containing nucleoside triphosphate hydrolases"/>
    <property type="match status" value="2"/>
</dbReference>
<dbReference type="InterPro" id="IPR001650">
    <property type="entry name" value="Helicase_C-like"/>
</dbReference>
<dbReference type="GO" id="GO:0016787">
    <property type="term" value="F:hydrolase activity"/>
    <property type="evidence" value="ECO:0007669"/>
    <property type="project" value="UniProtKB-KW"/>
</dbReference>
<dbReference type="CDD" id="cd18010">
    <property type="entry name" value="DEXHc_HARP_SMARCAL1"/>
    <property type="match status" value="1"/>
</dbReference>
<evidence type="ECO:0000256" key="1">
    <source>
        <dbReference type="ARBA" id="ARBA00004123"/>
    </source>
</evidence>
<evidence type="ECO:0000259" key="14">
    <source>
        <dbReference type="PROSITE" id="PS51467"/>
    </source>
</evidence>
<dbReference type="InterPro" id="IPR010003">
    <property type="entry name" value="HARP_dom"/>
</dbReference>
<dbReference type="Gene3D" id="3.40.50.300">
    <property type="entry name" value="P-loop containing nucleotide triphosphate hydrolases"/>
    <property type="match status" value="1"/>
</dbReference>
<evidence type="ECO:0000259" key="13">
    <source>
        <dbReference type="PROSITE" id="PS51194"/>
    </source>
</evidence>
<gene>
    <name evidence="15" type="ORF">GRJ2_001609900</name>
</gene>
<dbReference type="SMART" id="SM00487">
    <property type="entry name" value="DEXDc"/>
    <property type="match status" value="1"/>
</dbReference>
<dbReference type="Proteomes" id="UP001623348">
    <property type="component" value="Unassembled WGS sequence"/>
</dbReference>
<dbReference type="Gene3D" id="3.40.50.10810">
    <property type="entry name" value="Tandem AAA-ATPase domain"/>
    <property type="match status" value="1"/>
</dbReference>
<keyword evidence="6" id="KW-0539">Nucleus</keyword>
<sequence>MVFFKSGMFASACVHMACSRLYVCDSQQLNTSQQCAQVAKKANSILACIRNSVASRTREVIVPLHSALVRLHLEYCVQFWAPHYKKDTEVVECVQRRTTELVKGLEHKSYVERLRELGLFSLEKRRLKGDLLALYNYLKGGCRQVGVGLFSQVTKRGLLGVVVSAAARPSAAYLASASRLAFIPVKKQVSVINSQCSFDSDLLFKLLKMSSGLTEEQKRRIEENRQKALARRAERLAAQRGGQVGNTGPQVKEQSPGSQGNLKQENNHVRFISQHQQNPNSPVEQKSYLQKDYNHYTANQQMAGSHGEQQKNCSEDSEQASGIKQFPTTIPNSLSYSHKHYLDGGGQEHGQQALINLGTFQQPKCYPAFKNPTELSHPRLIDNGHPDDTKDLQGQNKCAIKYVSPPSSATPSDSEMLIKTSRPTEREERGGASQASGRMQKLTSSAGAGSTFEAASCKKANSVTKGKCVKYGEDRFQVEIGYNADLIAVFKKIPSKSYDPATKKWDFSLEDYSSFMEAANQLSSVILAPLEGENAVGLALGSHFVGSRVNLKSLLKMCKNWKKPSALVKGKCVLISRLRFEVDIGYSAEVIGVFKQMDSRNYDMNTRKWNFLLQDYPKLMEVLQSLVSVEVEPLPEAVIQTFAAQIQRSTSQTDIPDADLSVVDSKIVTSLMPFQREGVNFGILRNGRLLLADDMGLGKTIQAICIAAYYRKEWPLLVVTPSSVRFTWAEAFHRWLPSLSPGSTNVIVTGKDNLTASLINIISFDLLSKMDKQLKSTFQVVIIDESHFLKNIKTARCRAAMPLLKAARRVILLSGTPAMSRPAELYTQIAAVQPAFFPLFHSFGLRYCDARKVPWGWDYSGSSNLTELKILLEESIMIRRLKSDVLSQLPAKQRKMVVVAPEGISAKTKAVLAAEAKMMAKGYESKQQEKEALLLFYNRTAEAKIHSVVEYILELLESGNDKFLVFAHHKIVLDAIVAELEKKHVEYIRIDGSTPSAERQSLCQKFQFSKKQVVAVLSLTAANMGLTLSAADLVVFAELFWNPGVLIQAEDRAHRIGQTSSVNVHYLVAKGTADDYLWPMIQEKIKVLGEAGLSETNFSETAESTNYCPKPDPKQKTIYDLFQRTFSESRDDADEVLLLEAADACCEFDSGSALQDTEGETCSNFISHLDLKFEKYVMQWKY</sequence>
<evidence type="ECO:0000256" key="2">
    <source>
        <dbReference type="ARBA" id="ARBA00020162"/>
    </source>
</evidence>
<dbReference type="SMART" id="SM00490">
    <property type="entry name" value="HELICc"/>
    <property type="match status" value="1"/>
</dbReference>
<dbReference type="PANTHER" id="PTHR45766">
    <property type="entry name" value="DNA ANNEALING HELICASE AND ENDONUCLEASE ZRANB3 FAMILY MEMBER"/>
    <property type="match status" value="1"/>
</dbReference>
<dbReference type="Pfam" id="PF00271">
    <property type="entry name" value="Helicase_C"/>
    <property type="match status" value="1"/>
</dbReference>
<evidence type="ECO:0000313" key="16">
    <source>
        <dbReference type="Proteomes" id="UP001623348"/>
    </source>
</evidence>
<keyword evidence="3" id="KW-0677">Repeat</keyword>
<name>A0ABC9X1J1_GRUJA</name>
<comment type="catalytic activity">
    <reaction evidence="9">
        <text>ATP + H2O = ADP + phosphate + H(+)</text>
        <dbReference type="Rhea" id="RHEA:13065"/>
        <dbReference type="ChEBI" id="CHEBI:15377"/>
        <dbReference type="ChEBI" id="CHEBI:15378"/>
        <dbReference type="ChEBI" id="CHEBI:30616"/>
        <dbReference type="ChEBI" id="CHEBI:43474"/>
        <dbReference type="ChEBI" id="CHEBI:456216"/>
    </reaction>
    <physiologicalReaction direction="left-to-right" evidence="9">
        <dbReference type="Rhea" id="RHEA:13066"/>
    </physiologicalReaction>
</comment>
<dbReference type="FunFam" id="3.40.50.10810:FF:000026">
    <property type="entry name" value="SWI/SNF related, matrix associated, actin dependent regulator of chromatin, subfamily a-like 1"/>
    <property type="match status" value="1"/>
</dbReference>
<dbReference type="PROSITE" id="PS51467">
    <property type="entry name" value="HARP"/>
    <property type="match status" value="2"/>
</dbReference>
<dbReference type="InterPro" id="IPR038718">
    <property type="entry name" value="SNF2-like_sf"/>
</dbReference>
<dbReference type="AlphaFoldDB" id="A0ABC9X1J1"/>